<dbReference type="RefSeq" id="WP_025063170.1">
    <property type="nucleotide sequence ID" value="NZ_RAQK01000001.1"/>
</dbReference>
<feature type="chain" id="PRO_5019322840" evidence="1">
    <location>
        <begin position="22"/>
        <end position="194"/>
    </location>
</feature>
<sequence length="194" mass="20681">MTRAALLVALAATLLAGSGMAQQIRPQEQTRLDRFERLAGTALLGAMAQGEAADVAALTAALGGVPQVAFDPALQGEWNCRTMKLGGLTALTVYSNFKCRMALDLTGVIFEKLSGSQRTSGRIEMRDGRAVYLGVGYVASETPQTYGDLAPDFEGNGAITPDVAVFERVSPNRARLLFPAPVNESDFDILELTR</sequence>
<dbReference type="InterPro" id="IPR032609">
    <property type="entry name" value="DUF4893"/>
</dbReference>
<dbReference type="Proteomes" id="UP000284407">
    <property type="component" value="Unassembled WGS sequence"/>
</dbReference>
<feature type="signal peptide" evidence="1">
    <location>
        <begin position="1"/>
        <end position="21"/>
    </location>
</feature>
<reference evidence="2 3" key="1">
    <citation type="submission" date="2018-09" db="EMBL/GenBank/DDBJ databases">
        <title>Genomic Encyclopedia of Archaeal and Bacterial Type Strains, Phase II (KMG-II): from individual species to whole genera.</title>
        <authorList>
            <person name="Goeker M."/>
        </authorList>
    </citation>
    <scope>NUCLEOTIDE SEQUENCE [LARGE SCALE GENOMIC DNA]</scope>
    <source>
        <strain evidence="2 3">DSM 11458</strain>
    </source>
</reference>
<protein>
    <submittedName>
        <fullName evidence="2">Uncharacterized protein DUF4893</fullName>
    </submittedName>
</protein>
<keyword evidence="1" id="KW-0732">Signal</keyword>
<dbReference type="AlphaFoldDB" id="A0A420DPT3"/>
<comment type="caution">
    <text evidence="2">The sequence shown here is derived from an EMBL/GenBank/DDBJ whole genome shotgun (WGS) entry which is preliminary data.</text>
</comment>
<gene>
    <name evidence="2" type="ORF">C8N30_0779</name>
</gene>
<evidence type="ECO:0000256" key="1">
    <source>
        <dbReference type="SAM" id="SignalP"/>
    </source>
</evidence>
<accession>A0A420DPT3</accession>
<name>A0A420DPT3_9RHOB</name>
<proteinExistence type="predicted"/>
<dbReference type="OrthoDB" id="9153930at2"/>
<dbReference type="EMBL" id="RAQK01000001">
    <property type="protein sequence ID" value="RKE96222.1"/>
    <property type="molecule type" value="Genomic_DNA"/>
</dbReference>
<evidence type="ECO:0000313" key="3">
    <source>
        <dbReference type="Proteomes" id="UP000284407"/>
    </source>
</evidence>
<keyword evidence="3" id="KW-1185">Reference proteome</keyword>
<evidence type="ECO:0000313" key="2">
    <source>
        <dbReference type="EMBL" id="RKE96222.1"/>
    </source>
</evidence>
<organism evidence="2 3">
    <name type="scientific">Sulfitobacter guttiformis</name>
    <dbReference type="NCBI Taxonomy" id="74349"/>
    <lineage>
        <taxon>Bacteria</taxon>
        <taxon>Pseudomonadati</taxon>
        <taxon>Pseudomonadota</taxon>
        <taxon>Alphaproteobacteria</taxon>
        <taxon>Rhodobacterales</taxon>
        <taxon>Roseobacteraceae</taxon>
        <taxon>Sulfitobacter</taxon>
    </lineage>
</organism>
<dbReference type="STRING" id="1443111.Z949_2766"/>
<dbReference type="Pfam" id="PF16233">
    <property type="entry name" value="DUF4893"/>
    <property type="match status" value="1"/>
</dbReference>